<proteinExistence type="predicted"/>
<dbReference type="EMBL" id="CM045764">
    <property type="protein sequence ID" value="KAI8007467.1"/>
    <property type="molecule type" value="Genomic_DNA"/>
</dbReference>
<name>A0ACC0H413_9ERIC</name>
<gene>
    <name evidence="1" type="ORF">LOK49_LG07G00657</name>
</gene>
<keyword evidence="2" id="KW-1185">Reference proteome</keyword>
<organism evidence="1 2">
    <name type="scientific">Camellia lanceoleosa</name>
    <dbReference type="NCBI Taxonomy" id="1840588"/>
    <lineage>
        <taxon>Eukaryota</taxon>
        <taxon>Viridiplantae</taxon>
        <taxon>Streptophyta</taxon>
        <taxon>Embryophyta</taxon>
        <taxon>Tracheophyta</taxon>
        <taxon>Spermatophyta</taxon>
        <taxon>Magnoliopsida</taxon>
        <taxon>eudicotyledons</taxon>
        <taxon>Gunneridae</taxon>
        <taxon>Pentapetalae</taxon>
        <taxon>asterids</taxon>
        <taxon>Ericales</taxon>
        <taxon>Theaceae</taxon>
        <taxon>Camellia</taxon>
    </lineage>
</organism>
<evidence type="ECO:0000313" key="1">
    <source>
        <dbReference type="EMBL" id="KAI8007467.1"/>
    </source>
</evidence>
<comment type="caution">
    <text evidence="1">The sequence shown here is derived from an EMBL/GenBank/DDBJ whole genome shotgun (WGS) entry which is preliminary data.</text>
</comment>
<evidence type="ECO:0000313" key="2">
    <source>
        <dbReference type="Proteomes" id="UP001060215"/>
    </source>
</evidence>
<dbReference type="Proteomes" id="UP001060215">
    <property type="component" value="Chromosome 7"/>
</dbReference>
<protein>
    <submittedName>
        <fullName evidence="1">Uncharacterized protein</fullName>
    </submittedName>
</protein>
<sequence length="114" mass="12084">MVLTGTTVGDGVQARDSDRVMVQVQDGLQMGLARVSDMGLVQGPGPGPGLVLDLGMGQEVVELMEADMDPGLVQVVKEVVVAAEVAGQLDMETDHHHQSPRTGTKTGKKNQFWC</sequence>
<accession>A0ACC0H413</accession>
<reference evidence="1 2" key="1">
    <citation type="journal article" date="2022" name="Plant J.">
        <title>Chromosome-level genome of Camellia lanceoleosa provides a valuable resource for understanding genome evolution and self-incompatibility.</title>
        <authorList>
            <person name="Gong W."/>
            <person name="Xiao S."/>
            <person name="Wang L."/>
            <person name="Liao Z."/>
            <person name="Chang Y."/>
            <person name="Mo W."/>
            <person name="Hu G."/>
            <person name="Li W."/>
            <person name="Zhao G."/>
            <person name="Zhu H."/>
            <person name="Hu X."/>
            <person name="Ji K."/>
            <person name="Xiang X."/>
            <person name="Song Q."/>
            <person name="Yuan D."/>
            <person name="Jin S."/>
            <person name="Zhang L."/>
        </authorList>
    </citation>
    <scope>NUCLEOTIDE SEQUENCE [LARGE SCALE GENOMIC DNA]</scope>
    <source>
        <strain evidence="1">SQ_2022a</strain>
    </source>
</reference>